<organism evidence="1 2">
    <name type="scientific">Knufia fluminis</name>
    <dbReference type="NCBI Taxonomy" id="191047"/>
    <lineage>
        <taxon>Eukaryota</taxon>
        <taxon>Fungi</taxon>
        <taxon>Dikarya</taxon>
        <taxon>Ascomycota</taxon>
        <taxon>Pezizomycotina</taxon>
        <taxon>Eurotiomycetes</taxon>
        <taxon>Chaetothyriomycetidae</taxon>
        <taxon>Chaetothyriales</taxon>
        <taxon>Trichomeriaceae</taxon>
        <taxon>Knufia</taxon>
    </lineage>
</organism>
<keyword evidence="2" id="KW-1185">Reference proteome</keyword>
<gene>
    <name evidence="1" type="ORF">OHC33_001572</name>
</gene>
<protein>
    <submittedName>
        <fullName evidence="1">Uncharacterized protein</fullName>
    </submittedName>
</protein>
<comment type="caution">
    <text evidence="1">The sequence shown here is derived from an EMBL/GenBank/DDBJ whole genome shotgun (WGS) entry which is preliminary data.</text>
</comment>
<dbReference type="EMBL" id="JAKLMC020000003">
    <property type="protein sequence ID" value="KAK5957201.1"/>
    <property type="molecule type" value="Genomic_DNA"/>
</dbReference>
<evidence type="ECO:0000313" key="1">
    <source>
        <dbReference type="EMBL" id="KAK5957201.1"/>
    </source>
</evidence>
<sequence>MSESGSSPMDVAVEMEVDLQEDVGAEFEDLILYSRLGLVDDATELVEEVLLRQIQHFPVFAEVTASLSERADMGRLEMVSDILASADAAFEDRDEALYCRIISLQRQGRLADQCQMALDGSEQSSLLWDLFNNTAYTSAVQILSLETSLQSLVPSSAASSQGTDPLILFIKRHFQTLITLRCHWEAARIFAILCHIYPVQSTDNADPKFISSMYQSIGEVVQDADLLSRLSADPDATMSTALTALSAKISFMLYIVRVYEQDVAVLSEWDDDGVIPIKFAPAPPSGHRATLGPGPALDLEVVEVGTGYVGKMTVRTDVSSLMLSRRLNEKF</sequence>
<dbReference type="Proteomes" id="UP001316803">
    <property type="component" value="Unassembled WGS sequence"/>
</dbReference>
<proteinExistence type="predicted"/>
<name>A0AAN8IAV0_9EURO</name>
<reference evidence="1 2" key="1">
    <citation type="submission" date="2022-12" db="EMBL/GenBank/DDBJ databases">
        <title>Genomic features and morphological characterization of a novel Knufia sp. strain isolated from spacecraft assembly facility.</title>
        <authorList>
            <person name="Teixeira M."/>
            <person name="Chander A.M."/>
            <person name="Stajich J.E."/>
            <person name="Venkateswaran K."/>
        </authorList>
    </citation>
    <scope>NUCLEOTIDE SEQUENCE [LARGE SCALE GENOMIC DNA]</scope>
    <source>
        <strain evidence="1 2">FJI-L2-BK-P2</strain>
    </source>
</reference>
<accession>A0AAN8IAV0</accession>
<dbReference type="AlphaFoldDB" id="A0AAN8IAV0"/>
<evidence type="ECO:0000313" key="2">
    <source>
        <dbReference type="Proteomes" id="UP001316803"/>
    </source>
</evidence>